<keyword evidence="3" id="KW-1185">Reference proteome</keyword>
<dbReference type="InterPro" id="IPR011059">
    <property type="entry name" value="Metal-dep_hydrolase_composite"/>
</dbReference>
<dbReference type="SUPFAM" id="SSF51338">
    <property type="entry name" value="Composite domain of metallo-dependent hydrolases"/>
    <property type="match status" value="1"/>
</dbReference>
<dbReference type="RefSeq" id="WP_349215283.1">
    <property type="nucleotide sequence ID" value="NZ_JBBMFA010000070.1"/>
</dbReference>
<protein>
    <submittedName>
        <fullName evidence="2">Amidohydrolase</fullName>
    </submittedName>
</protein>
<dbReference type="InterPro" id="IPR051781">
    <property type="entry name" value="Metallo-dep_Hydrolase"/>
</dbReference>
<evidence type="ECO:0000313" key="2">
    <source>
        <dbReference type="EMBL" id="MEQ2519849.1"/>
    </source>
</evidence>
<organism evidence="2 3">
    <name type="scientific">Ruthenibacterium intestinale</name>
    <dbReference type="NCBI Taxonomy" id="3133163"/>
    <lineage>
        <taxon>Bacteria</taxon>
        <taxon>Bacillati</taxon>
        <taxon>Bacillota</taxon>
        <taxon>Clostridia</taxon>
        <taxon>Eubacteriales</taxon>
        <taxon>Oscillospiraceae</taxon>
        <taxon>Ruthenibacterium</taxon>
    </lineage>
</organism>
<dbReference type="SUPFAM" id="SSF51556">
    <property type="entry name" value="Metallo-dependent hydrolases"/>
    <property type="match status" value="1"/>
</dbReference>
<proteinExistence type="predicted"/>
<evidence type="ECO:0000313" key="3">
    <source>
        <dbReference type="Proteomes" id="UP001477672"/>
    </source>
</evidence>
<dbReference type="PANTHER" id="PTHR43135:SF3">
    <property type="entry name" value="ALPHA-D-RIBOSE 1-METHYLPHOSPHONATE 5-TRIPHOSPHATE DIPHOSPHATASE"/>
    <property type="match status" value="1"/>
</dbReference>
<dbReference type="Gene3D" id="3.20.20.140">
    <property type="entry name" value="Metal-dependent hydrolases"/>
    <property type="match status" value="1"/>
</dbReference>
<evidence type="ECO:0000259" key="1">
    <source>
        <dbReference type="Pfam" id="PF01979"/>
    </source>
</evidence>
<dbReference type="Proteomes" id="UP001477672">
    <property type="component" value="Unassembled WGS sequence"/>
</dbReference>
<reference evidence="2 3" key="1">
    <citation type="submission" date="2024-03" db="EMBL/GenBank/DDBJ databases">
        <title>Human intestinal bacterial collection.</title>
        <authorList>
            <person name="Pauvert C."/>
            <person name="Hitch T.C.A."/>
            <person name="Clavel T."/>
        </authorList>
    </citation>
    <scope>NUCLEOTIDE SEQUENCE [LARGE SCALE GENOMIC DNA]</scope>
    <source>
        <strain evidence="2 3">CLA-JM-H11</strain>
    </source>
</reference>
<sequence>MLLIQNGHIKSMAGPDLERGCVLIDDNGIIAAVGPELEAPAGAQVIDAGGRLVTPGCVEAHCHIGLDNEGMGWEGHDYNEIVDPITPQLRAIDSINPQDEAFGLALRGGVTCACTGPGSANVVGGTFVVLKLAGKRVDNMILKDPAAMKCAFGENPKRCYGSNMKKSPMTRMATAALLRELLFKTRRYRDDKAAGKDPAFDMKLEAMIPVINGEIPLKAHAHRADDILTAVRIAREFHVKITLDHCTDGSLIADELAKEGLPAFVGPSLGGKSKIELLNKSFRTPADLHAAGVSVSIITDAPVIPLQHLPLCAGLAVNAGLEEDEAWRAITITPATQLGVGDRVGSLEPGKDGDVVIWTADPLRTVGGEAAMTIVNGQVVYSAL</sequence>
<dbReference type="InterPro" id="IPR006680">
    <property type="entry name" value="Amidohydro-rel"/>
</dbReference>
<dbReference type="Pfam" id="PF01979">
    <property type="entry name" value="Amidohydro_1"/>
    <property type="match status" value="1"/>
</dbReference>
<dbReference type="CDD" id="cd01309">
    <property type="entry name" value="Met_dep_hydrolase_C"/>
    <property type="match status" value="1"/>
</dbReference>
<dbReference type="PANTHER" id="PTHR43135">
    <property type="entry name" value="ALPHA-D-RIBOSE 1-METHYLPHOSPHONATE 5-TRIPHOSPHATE DIPHOSPHATASE"/>
    <property type="match status" value="1"/>
</dbReference>
<accession>A0ABV1GDC5</accession>
<dbReference type="InterPro" id="IPR032466">
    <property type="entry name" value="Metal_Hydrolase"/>
</dbReference>
<gene>
    <name evidence="2" type="ORF">WMO24_05295</name>
</gene>
<comment type="caution">
    <text evidence="2">The sequence shown here is derived from an EMBL/GenBank/DDBJ whole genome shotgun (WGS) entry which is preliminary data.</text>
</comment>
<dbReference type="EMBL" id="JBBMFA010000070">
    <property type="protein sequence ID" value="MEQ2519849.1"/>
    <property type="molecule type" value="Genomic_DNA"/>
</dbReference>
<feature type="domain" description="Amidohydrolase-related" evidence="1">
    <location>
        <begin position="254"/>
        <end position="380"/>
    </location>
</feature>
<name>A0ABV1GDC5_9FIRM</name>